<dbReference type="InterPro" id="IPR020846">
    <property type="entry name" value="MFS_dom"/>
</dbReference>
<reference evidence="7 8" key="1">
    <citation type="submission" date="2024-09" db="EMBL/GenBank/DDBJ databases">
        <authorList>
            <person name="Sun Q."/>
            <person name="Mori K."/>
        </authorList>
    </citation>
    <scope>NUCLEOTIDE SEQUENCE [LARGE SCALE GENOMIC DNA]</scope>
    <source>
        <strain evidence="7 8">TBRC 0563</strain>
    </source>
</reference>
<gene>
    <name evidence="7" type="ORF">ACFFNX_49280</name>
</gene>
<dbReference type="InterPro" id="IPR036259">
    <property type="entry name" value="MFS_trans_sf"/>
</dbReference>
<dbReference type="PROSITE" id="PS50850">
    <property type="entry name" value="MFS"/>
    <property type="match status" value="1"/>
</dbReference>
<evidence type="ECO:0000313" key="8">
    <source>
        <dbReference type="Proteomes" id="UP001589627"/>
    </source>
</evidence>
<evidence type="ECO:0000256" key="4">
    <source>
        <dbReference type="ARBA" id="ARBA00023136"/>
    </source>
</evidence>
<dbReference type="PANTHER" id="PTHR42718">
    <property type="entry name" value="MAJOR FACILITATOR SUPERFAMILY MULTIDRUG TRANSPORTER MFSC"/>
    <property type="match status" value="1"/>
</dbReference>
<evidence type="ECO:0000256" key="5">
    <source>
        <dbReference type="SAM" id="Phobius"/>
    </source>
</evidence>
<evidence type="ECO:0000256" key="3">
    <source>
        <dbReference type="ARBA" id="ARBA00022989"/>
    </source>
</evidence>
<comment type="subcellular location">
    <subcellularLocation>
        <location evidence="1">Cell membrane</location>
        <topology evidence="1">Multi-pass membrane protein</topology>
    </subcellularLocation>
</comment>
<keyword evidence="2 5" id="KW-0812">Transmembrane</keyword>
<keyword evidence="4 5" id="KW-0472">Membrane</keyword>
<comment type="caution">
    <text evidence="7">The sequence shown here is derived from an EMBL/GenBank/DDBJ whole genome shotgun (WGS) entry which is preliminary data.</text>
</comment>
<sequence>MTARRRLALTVSAAGAMLVALDGTVLMVAQPSVRRDLGASVAQTQWTSTGYLLAVAALLVIAGRLGDRYGHRRLLLCGLLGFAAASAGIAVAPGIGWVIGLRV</sequence>
<dbReference type="InterPro" id="IPR011701">
    <property type="entry name" value="MFS"/>
</dbReference>
<dbReference type="Gene3D" id="1.20.1720.10">
    <property type="entry name" value="Multidrug resistance protein D"/>
    <property type="match status" value="1"/>
</dbReference>
<evidence type="ECO:0000259" key="6">
    <source>
        <dbReference type="PROSITE" id="PS50850"/>
    </source>
</evidence>
<feature type="transmembrane region" description="Helical" evidence="5">
    <location>
        <begin position="74"/>
        <end position="99"/>
    </location>
</feature>
<proteinExistence type="predicted"/>
<dbReference type="PANTHER" id="PTHR42718:SF42">
    <property type="entry name" value="EXPORT PROTEIN"/>
    <property type="match status" value="1"/>
</dbReference>
<dbReference type="RefSeq" id="WP_378213390.1">
    <property type="nucleotide sequence ID" value="NZ_JBHLZP010000954.1"/>
</dbReference>
<organism evidence="7 8">
    <name type="scientific">Actinoallomurus acaciae</name>
    <dbReference type="NCBI Taxonomy" id="502577"/>
    <lineage>
        <taxon>Bacteria</taxon>
        <taxon>Bacillati</taxon>
        <taxon>Actinomycetota</taxon>
        <taxon>Actinomycetes</taxon>
        <taxon>Streptosporangiales</taxon>
        <taxon>Thermomonosporaceae</taxon>
        <taxon>Actinoallomurus</taxon>
    </lineage>
</organism>
<feature type="domain" description="Major facilitator superfamily (MFS) profile" evidence="6">
    <location>
        <begin position="8"/>
        <end position="103"/>
    </location>
</feature>
<accession>A0ABV5Z1H7</accession>
<keyword evidence="8" id="KW-1185">Reference proteome</keyword>
<evidence type="ECO:0000313" key="7">
    <source>
        <dbReference type="EMBL" id="MFB9840169.1"/>
    </source>
</evidence>
<dbReference type="Pfam" id="PF07690">
    <property type="entry name" value="MFS_1"/>
    <property type="match status" value="1"/>
</dbReference>
<dbReference type="Proteomes" id="UP001589627">
    <property type="component" value="Unassembled WGS sequence"/>
</dbReference>
<keyword evidence="3 5" id="KW-1133">Transmembrane helix</keyword>
<feature type="transmembrane region" description="Helical" evidence="5">
    <location>
        <begin position="45"/>
        <end position="62"/>
    </location>
</feature>
<name>A0ABV5Z1H7_9ACTN</name>
<evidence type="ECO:0000256" key="2">
    <source>
        <dbReference type="ARBA" id="ARBA00022692"/>
    </source>
</evidence>
<dbReference type="SUPFAM" id="SSF103473">
    <property type="entry name" value="MFS general substrate transporter"/>
    <property type="match status" value="1"/>
</dbReference>
<evidence type="ECO:0000256" key="1">
    <source>
        <dbReference type="ARBA" id="ARBA00004651"/>
    </source>
</evidence>
<dbReference type="EMBL" id="JBHLZP010000954">
    <property type="protein sequence ID" value="MFB9840169.1"/>
    <property type="molecule type" value="Genomic_DNA"/>
</dbReference>
<protein>
    <submittedName>
        <fullName evidence="7">MFS transporter</fullName>
    </submittedName>
</protein>
<feature type="non-terminal residue" evidence="7">
    <location>
        <position position="103"/>
    </location>
</feature>